<keyword evidence="5 6" id="KW-0472">Membrane</keyword>
<feature type="transmembrane region" description="Helical" evidence="6">
    <location>
        <begin position="118"/>
        <end position="137"/>
    </location>
</feature>
<dbReference type="Proteomes" id="UP000504844">
    <property type="component" value="Chromosome"/>
</dbReference>
<keyword evidence="2" id="KW-1003">Cell membrane</keyword>
<dbReference type="InterPro" id="IPR032813">
    <property type="entry name" value="Na_H_antiport_N"/>
</dbReference>
<evidence type="ECO:0000256" key="3">
    <source>
        <dbReference type="ARBA" id="ARBA00022692"/>
    </source>
</evidence>
<dbReference type="PANTHER" id="PTHR37821">
    <property type="entry name" value="AMINO ACID TRANSPORTER YUIF-RELATED"/>
    <property type="match status" value="1"/>
</dbReference>
<sequence>MNAVLIAVTLMLALSLSRIHVVVSILISAVVGGLVGGLELSKTIAAFNSGLGGGAGIALSYALLGAFALALAESGLPHAMADGLAKLSAKSSNTQRVKWGIVLAVLALAISSQNILPIHIAFIPLVIPPLLFTLATFKVDRRLLACVMTFGLITPYMLFPVGFGEIFLTQILLGSITKSGLDVTHVNVMHAMALPALGMLFGLLTAVFVTYRKPRQYNMDVLKAVEREDSRYTRRSLSVALLAMVTTFIVQLCVDSMLLGALAGFTVCVLGGAVPWRQADSVFSEGMKMMAGIGLIMIAASGMAEVLKATGDVASLVTQSADLIGNSKALAAFLMLLVGLIVTLGIGSSFSTVPILATIYVPLAMQLGFSPEAIVCLVGTAGALGDAGSPASDSTLGPTAGLNVDGQHNHIWDTSVPTFLHFNLPLMAFGWVAVMVL</sequence>
<keyword evidence="10" id="KW-1185">Reference proteome</keyword>
<feature type="transmembrane region" description="Helical" evidence="6">
    <location>
        <begin position="144"/>
        <end position="168"/>
    </location>
</feature>
<dbReference type="Pfam" id="PF13726">
    <property type="entry name" value="Na_H_antiport_2"/>
    <property type="match status" value="1"/>
</dbReference>
<gene>
    <name evidence="9" type="ORF">HQN60_07575</name>
</gene>
<dbReference type="GO" id="GO:0005886">
    <property type="term" value="C:plasma membrane"/>
    <property type="evidence" value="ECO:0007669"/>
    <property type="project" value="UniProtKB-SubCell"/>
</dbReference>
<dbReference type="InterPro" id="IPR052576">
    <property type="entry name" value="AA_Transporter-Related"/>
</dbReference>
<dbReference type="AlphaFoldDB" id="A0A6M8SR17"/>
<evidence type="ECO:0000313" key="9">
    <source>
        <dbReference type="EMBL" id="QKJ66574.1"/>
    </source>
</evidence>
<keyword evidence="4 6" id="KW-1133">Transmembrane helix</keyword>
<protein>
    <submittedName>
        <fullName evidence="9">TRAP transporter large permease subunit</fullName>
    </submittedName>
</protein>
<organism evidence="9 10">
    <name type="scientific">Deefgea piscis</name>
    <dbReference type="NCBI Taxonomy" id="2739061"/>
    <lineage>
        <taxon>Bacteria</taxon>
        <taxon>Pseudomonadati</taxon>
        <taxon>Pseudomonadota</taxon>
        <taxon>Betaproteobacteria</taxon>
        <taxon>Neisseriales</taxon>
        <taxon>Chitinibacteraceae</taxon>
        <taxon>Deefgea</taxon>
    </lineage>
</organism>
<evidence type="ECO:0000259" key="7">
    <source>
        <dbReference type="Pfam" id="PF03553"/>
    </source>
</evidence>
<evidence type="ECO:0000256" key="6">
    <source>
        <dbReference type="SAM" id="Phobius"/>
    </source>
</evidence>
<feature type="transmembrane region" description="Helical" evidence="6">
    <location>
        <begin position="188"/>
        <end position="211"/>
    </location>
</feature>
<feature type="domain" description="Putative Na+/H+ antiporter N-terminal" evidence="8">
    <location>
        <begin position="2"/>
        <end position="85"/>
    </location>
</feature>
<accession>A0A6M8SR17</accession>
<dbReference type="EMBL" id="CP054143">
    <property type="protein sequence ID" value="QKJ66574.1"/>
    <property type="molecule type" value="Genomic_DNA"/>
</dbReference>
<comment type="subcellular location">
    <subcellularLocation>
        <location evidence="1">Cell membrane</location>
        <topology evidence="1">Multi-pass membrane protein</topology>
    </subcellularLocation>
</comment>
<feature type="transmembrane region" description="Helical" evidence="6">
    <location>
        <begin position="56"/>
        <end position="76"/>
    </location>
</feature>
<evidence type="ECO:0000256" key="1">
    <source>
        <dbReference type="ARBA" id="ARBA00004651"/>
    </source>
</evidence>
<keyword evidence="3 6" id="KW-0812">Transmembrane</keyword>
<dbReference type="KEGG" id="dee:HQN60_07575"/>
<feature type="transmembrane region" description="Helical" evidence="6">
    <location>
        <begin position="258"/>
        <end position="277"/>
    </location>
</feature>
<evidence type="ECO:0000256" key="2">
    <source>
        <dbReference type="ARBA" id="ARBA00022475"/>
    </source>
</evidence>
<dbReference type="Pfam" id="PF03553">
    <property type="entry name" value="Na_H_antiporter"/>
    <property type="match status" value="1"/>
</dbReference>
<reference evidence="9 10" key="1">
    <citation type="submission" date="2020-05" db="EMBL/GenBank/DDBJ databases">
        <title>Complete genome sequence of Deefgea sp. D17.</title>
        <authorList>
            <person name="Bae J.-W."/>
            <person name="Han J.E."/>
        </authorList>
    </citation>
    <scope>NUCLEOTIDE SEQUENCE [LARGE SCALE GENOMIC DNA]</scope>
    <source>
        <strain evidence="9 10">D17</strain>
    </source>
</reference>
<feature type="domain" description="Na+/H+ antiporter NhaC-like C-terminal" evidence="7">
    <location>
        <begin position="147"/>
        <end position="431"/>
    </location>
</feature>
<feature type="transmembrane region" description="Helical" evidence="6">
    <location>
        <begin position="232"/>
        <end position="252"/>
    </location>
</feature>
<dbReference type="RefSeq" id="WP_173533078.1">
    <property type="nucleotide sequence ID" value="NZ_CP054143.1"/>
</dbReference>
<evidence type="ECO:0000259" key="8">
    <source>
        <dbReference type="Pfam" id="PF13726"/>
    </source>
</evidence>
<dbReference type="PANTHER" id="PTHR37821:SF1">
    <property type="entry name" value="AMINO ACID TRANSPORTER YUIF-RELATED"/>
    <property type="match status" value="1"/>
</dbReference>
<dbReference type="InterPro" id="IPR018461">
    <property type="entry name" value="Na/H_Antiport_NhaC-like_C"/>
</dbReference>
<name>A0A6M8SR17_9NEIS</name>
<feature type="transmembrane region" description="Helical" evidence="6">
    <location>
        <begin position="329"/>
        <end position="361"/>
    </location>
</feature>
<evidence type="ECO:0000256" key="5">
    <source>
        <dbReference type="ARBA" id="ARBA00023136"/>
    </source>
</evidence>
<feature type="transmembrane region" description="Helical" evidence="6">
    <location>
        <begin position="289"/>
        <end position="309"/>
    </location>
</feature>
<proteinExistence type="predicted"/>
<evidence type="ECO:0000256" key="4">
    <source>
        <dbReference type="ARBA" id="ARBA00022989"/>
    </source>
</evidence>
<evidence type="ECO:0000313" key="10">
    <source>
        <dbReference type="Proteomes" id="UP000504844"/>
    </source>
</evidence>